<dbReference type="STRING" id="121845.A0A3Q0JGU8"/>
<keyword evidence="3" id="KW-0732">Signal</keyword>
<evidence type="ECO:0000256" key="2">
    <source>
        <dbReference type="ARBA" id="ARBA00022737"/>
    </source>
</evidence>
<keyword evidence="4" id="KW-1185">Reference proteome</keyword>
<gene>
    <name evidence="5" type="primary">LOC113472217</name>
</gene>
<feature type="chain" id="PRO_5018098709" evidence="3">
    <location>
        <begin position="24"/>
        <end position="176"/>
    </location>
</feature>
<accession>A0A3Q0JGU8</accession>
<dbReference type="Proteomes" id="UP000079169">
    <property type="component" value="Unplaced"/>
</dbReference>
<reference evidence="5" key="1">
    <citation type="submission" date="2025-08" db="UniProtKB">
        <authorList>
            <consortium name="RefSeq"/>
        </authorList>
    </citation>
    <scope>IDENTIFICATION</scope>
</reference>
<keyword evidence="1" id="KW-0193">Cuticle</keyword>
<dbReference type="InterPro" id="IPR022727">
    <property type="entry name" value="Cuticle_C1"/>
</dbReference>
<dbReference type="PANTHER" id="PTHR39068">
    <property type="entry name" value="LARVAL/PUPAL CUTICLE PROTEIN H1C-LIKE PROTEIN-RELATED"/>
    <property type="match status" value="1"/>
</dbReference>
<evidence type="ECO:0000313" key="4">
    <source>
        <dbReference type="Proteomes" id="UP000079169"/>
    </source>
</evidence>
<keyword evidence="2" id="KW-0677">Repeat</keyword>
<dbReference type="PaxDb" id="121845-A0A3Q0JGU8"/>
<sequence>MKMMISSGCQLALLTCLLVAVQAGDYPSVAYVTPSYAHSAVGSQSQSVVRSLDGNSVHSVYSKAVDTPFSSVRKYDSRVSNDAIAYAHAPVYHAYSAPVVKSVAPVTYAAAPVVKYAAPYPYHAPLVKSIPHPVAYSPVAYHAPGVAPYAAVKAPYSPAAVVSHVDFDGYGVHYAF</sequence>
<proteinExistence type="predicted"/>
<evidence type="ECO:0000256" key="3">
    <source>
        <dbReference type="SAM" id="SignalP"/>
    </source>
</evidence>
<dbReference type="GeneID" id="113472217"/>
<dbReference type="KEGG" id="dci:113472217"/>
<feature type="signal peptide" evidence="3">
    <location>
        <begin position="1"/>
        <end position="23"/>
    </location>
</feature>
<evidence type="ECO:0000313" key="5">
    <source>
        <dbReference type="RefSeq" id="XP_026687671.1"/>
    </source>
</evidence>
<dbReference type="Pfam" id="PF11018">
    <property type="entry name" value="Cuticle_3"/>
    <property type="match status" value="1"/>
</dbReference>
<dbReference type="GO" id="GO:0042302">
    <property type="term" value="F:structural constituent of cuticle"/>
    <property type="evidence" value="ECO:0007669"/>
    <property type="project" value="UniProtKB-KW"/>
</dbReference>
<evidence type="ECO:0000256" key="1">
    <source>
        <dbReference type="ARBA" id="ARBA00022460"/>
    </source>
</evidence>
<dbReference type="PANTHER" id="PTHR39068:SF2">
    <property type="entry name" value="MIP24391P"/>
    <property type="match status" value="1"/>
</dbReference>
<dbReference type="RefSeq" id="XP_026687671.1">
    <property type="nucleotide sequence ID" value="XM_026831870.1"/>
</dbReference>
<name>A0A3Q0JGU8_DIACI</name>
<organism evidence="4 5">
    <name type="scientific">Diaphorina citri</name>
    <name type="common">Asian citrus psyllid</name>
    <dbReference type="NCBI Taxonomy" id="121845"/>
    <lineage>
        <taxon>Eukaryota</taxon>
        <taxon>Metazoa</taxon>
        <taxon>Ecdysozoa</taxon>
        <taxon>Arthropoda</taxon>
        <taxon>Hexapoda</taxon>
        <taxon>Insecta</taxon>
        <taxon>Pterygota</taxon>
        <taxon>Neoptera</taxon>
        <taxon>Paraneoptera</taxon>
        <taxon>Hemiptera</taxon>
        <taxon>Sternorrhyncha</taxon>
        <taxon>Psylloidea</taxon>
        <taxon>Psyllidae</taxon>
        <taxon>Diaphorininae</taxon>
        <taxon>Diaphorina</taxon>
    </lineage>
</organism>
<protein>
    <submittedName>
        <fullName evidence="5">Cuticle protein LPCP-23-like</fullName>
    </submittedName>
</protein>
<dbReference type="AlphaFoldDB" id="A0A3Q0JGU8"/>